<dbReference type="AlphaFoldDB" id="A0A6G4U3L4"/>
<sequence length="160" mass="17664">MDEIQQPSPAPDLPGWLAARSEQFADWCRETGASEGTWDFSAASLETLEGLIRARYRGEEQIHADRLSLFLQGACWYVGEVAVRHRGYRWHYWPFAGPGEPLPAIFASGEPGVIDSPSVGAPRAKEGKGTDPLGLILTLFWTVDDIDEPVEAHLTDILTD</sequence>
<name>A0A6G4U3L4_9ACTN</name>
<dbReference type="EMBL" id="JAAKZV010000105">
    <property type="protein sequence ID" value="NGN66673.1"/>
    <property type="molecule type" value="Genomic_DNA"/>
</dbReference>
<keyword evidence="2" id="KW-1185">Reference proteome</keyword>
<accession>A0A6G4U3L4</accession>
<proteinExistence type="predicted"/>
<dbReference type="RefSeq" id="WP_165239982.1">
    <property type="nucleotide sequence ID" value="NZ_JAAKZV010000105.1"/>
</dbReference>
<comment type="caution">
    <text evidence="1">The sequence shown here is derived from an EMBL/GenBank/DDBJ whole genome shotgun (WGS) entry which is preliminary data.</text>
</comment>
<protein>
    <submittedName>
        <fullName evidence="1">Uncharacterized protein</fullName>
    </submittedName>
</protein>
<evidence type="ECO:0000313" key="2">
    <source>
        <dbReference type="Proteomes" id="UP000481583"/>
    </source>
</evidence>
<organism evidence="1 2">
    <name type="scientific">Streptomyces coryli</name>
    <dbReference type="NCBI Taxonomy" id="1128680"/>
    <lineage>
        <taxon>Bacteria</taxon>
        <taxon>Bacillati</taxon>
        <taxon>Actinomycetota</taxon>
        <taxon>Actinomycetes</taxon>
        <taxon>Kitasatosporales</taxon>
        <taxon>Streptomycetaceae</taxon>
        <taxon>Streptomyces</taxon>
    </lineage>
</organism>
<reference evidence="1 2" key="1">
    <citation type="submission" date="2020-02" db="EMBL/GenBank/DDBJ databases">
        <title>Whole-genome analyses of novel actinobacteria.</title>
        <authorList>
            <person name="Sahin N."/>
        </authorList>
    </citation>
    <scope>NUCLEOTIDE SEQUENCE [LARGE SCALE GENOMIC DNA]</scope>
    <source>
        <strain evidence="1 2">A7024</strain>
    </source>
</reference>
<dbReference type="Proteomes" id="UP000481583">
    <property type="component" value="Unassembled WGS sequence"/>
</dbReference>
<gene>
    <name evidence="1" type="ORF">G5C51_22560</name>
</gene>
<evidence type="ECO:0000313" key="1">
    <source>
        <dbReference type="EMBL" id="NGN66673.1"/>
    </source>
</evidence>